<organism evidence="2 3">
    <name type="scientific">Linnemannia hyalina</name>
    <dbReference type="NCBI Taxonomy" id="64524"/>
    <lineage>
        <taxon>Eukaryota</taxon>
        <taxon>Fungi</taxon>
        <taxon>Fungi incertae sedis</taxon>
        <taxon>Mucoromycota</taxon>
        <taxon>Mortierellomycotina</taxon>
        <taxon>Mortierellomycetes</taxon>
        <taxon>Mortierellales</taxon>
        <taxon>Mortierellaceae</taxon>
        <taxon>Linnemannia</taxon>
    </lineage>
</organism>
<evidence type="ECO:0000313" key="3">
    <source>
        <dbReference type="Proteomes" id="UP000707451"/>
    </source>
</evidence>
<evidence type="ECO:0000256" key="1">
    <source>
        <dbReference type="SAM" id="MobiDB-lite"/>
    </source>
</evidence>
<feature type="compositionally biased region" description="Low complexity" evidence="1">
    <location>
        <begin position="60"/>
        <end position="100"/>
    </location>
</feature>
<sequence>MRPDSYQETPHYIYPSGGSVSSVDYNTRHGSSVSSMENHTTLNSISNGTGPKKQPSFEYSHLSHQQQRLPQQQQSQSQSQSHTTLGLSTLSTPQSSPQSTRVDYQHGRGHSSYQYSSGSEDEHDSFSSSQEPELLGDLSRSSSAYRARRDSGLPPIKMNAAKRLPHFNTSLTSMATDSVVEEEEEEEDEEDETRHPMSRRLHHEVDESSIPEEEEDEDDQEDEVVQALDRDMAARQTNNLFRKGDNSGSKQR</sequence>
<name>A0A9P7Y6I7_9FUNG</name>
<dbReference type="Proteomes" id="UP000707451">
    <property type="component" value="Unassembled WGS sequence"/>
</dbReference>
<feature type="compositionally biased region" description="Polar residues" evidence="1">
    <location>
        <begin position="167"/>
        <end position="176"/>
    </location>
</feature>
<reference evidence="2" key="1">
    <citation type="submission" date="2021-06" db="EMBL/GenBank/DDBJ databases">
        <title>Genome Sequence of Mortierella hyaline Strain SCG-10, a Cold-Adapted, Nitrate-Reducing Fungus Isolated from Soil in Minnesota, USA.</title>
        <authorList>
            <person name="Aldossari N."/>
        </authorList>
    </citation>
    <scope>NUCLEOTIDE SEQUENCE</scope>
    <source>
        <strain evidence="2">SCG-10</strain>
    </source>
</reference>
<feature type="region of interest" description="Disordered" evidence="1">
    <location>
        <begin position="1"/>
        <end position="252"/>
    </location>
</feature>
<proteinExistence type="predicted"/>
<comment type="caution">
    <text evidence="2">The sequence shown here is derived from an EMBL/GenBank/DDBJ whole genome shotgun (WGS) entry which is preliminary data.</text>
</comment>
<feature type="compositionally biased region" description="Polar residues" evidence="1">
    <location>
        <begin position="18"/>
        <end position="49"/>
    </location>
</feature>
<dbReference type="OrthoDB" id="2448192at2759"/>
<keyword evidence="3" id="KW-1185">Reference proteome</keyword>
<gene>
    <name evidence="2" type="ORF">KI688_000648</name>
</gene>
<feature type="compositionally biased region" description="Acidic residues" evidence="1">
    <location>
        <begin position="179"/>
        <end position="191"/>
    </location>
</feature>
<dbReference type="EMBL" id="JAHRHY010000001">
    <property type="protein sequence ID" value="KAG9072868.1"/>
    <property type="molecule type" value="Genomic_DNA"/>
</dbReference>
<evidence type="ECO:0000313" key="2">
    <source>
        <dbReference type="EMBL" id="KAG9072868.1"/>
    </source>
</evidence>
<accession>A0A9P7Y6I7</accession>
<protein>
    <submittedName>
        <fullName evidence="2">Uncharacterized protein</fullName>
    </submittedName>
</protein>
<feature type="compositionally biased region" description="Polar residues" evidence="1">
    <location>
        <begin position="235"/>
        <end position="252"/>
    </location>
</feature>
<dbReference type="AlphaFoldDB" id="A0A9P7Y6I7"/>
<feature type="compositionally biased region" description="Acidic residues" evidence="1">
    <location>
        <begin position="207"/>
        <end position="224"/>
    </location>
</feature>